<evidence type="ECO:0000256" key="1">
    <source>
        <dbReference type="SAM" id="MobiDB-lite"/>
    </source>
</evidence>
<gene>
    <name evidence="2" type="ORF">BLNAU_9995</name>
</gene>
<accession>A0ABQ9XUB3</accession>
<name>A0ABQ9XUB3_9EUKA</name>
<dbReference type="Proteomes" id="UP001281761">
    <property type="component" value="Unassembled WGS sequence"/>
</dbReference>
<dbReference type="EMBL" id="JARBJD010000071">
    <property type="protein sequence ID" value="KAK2955064.1"/>
    <property type="molecule type" value="Genomic_DNA"/>
</dbReference>
<comment type="caution">
    <text evidence="2">The sequence shown here is derived from an EMBL/GenBank/DDBJ whole genome shotgun (WGS) entry which is preliminary data.</text>
</comment>
<evidence type="ECO:0000313" key="2">
    <source>
        <dbReference type="EMBL" id="KAK2955064.1"/>
    </source>
</evidence>
<feature type="region of interest" description="Disordered" evidence="1">
    <location>
        <begin position="255"/>
        <end position="302"/>
    </location>
</feature>
<evidence type="ECO:0000313" key="3">
    <source>
        <dbReference type="Proteomes" id="UP001281761"/>
    </source>
</evidence>
<reference evidence="2 3" key="1">
    <citation type="journal article" date="2022" name="bioRxiv">
        <title>Genomics of Preaxostyla Flagellates Illuminates Evolutionary Transitions and the Path Towards Mitochondrial Loss.</title>
        <authorList>
            <person name="Novak L.V.F."/>
            <person name="Treitli S.C."/>
            <person name="Pyrih J."/>
            <person name="Halakuc P."/>
            <person name="Pipaliya S.V."/>
            <person name="Vacek V."/>
            <person name="Brzon O."/>
            <person name="Soukal P."/>
            <person name="Eme L."/>
            <person name="Dacks J.B."/>
            <person name="Karnkowska A."/>
            <person name="Elias M."/>
            <person name="Hampl V."/>
        </authorList>
    </citation>
    <scope>NUCLEOTIDE SEQUENCE [LARGE SCALE GENOMIC DNA]</scope>
    <source>
        <strain evidence="2">NAU3</strain>
        <tissue evidence="2">Gut</tissue>
    </source>
</reference>
<sequence>MGNTTSPSRSSNTLTSADSDEYDDTISALSEDFRTESLESRLRRVMFSSFFNVLQRLMEWFVEAMIGVDLIRNKHPSVPPLIIDNIRIDRSSTIWIAFPSSPHQPSISGTLSSDISTLCQFFLQTHRTLQQQYRLILPLDPEQKDIVFANIMVALIEHFVASGDLHLPNSSPQDCSKHFVQYYHQDDVENSEYLLDAIQEVRKTHSLDAVWHAFYDWKEWVTMLEMVEQNMTDLSFLQSPCLRATLEALQSKHQIRANPPQHEESIQTNTPPDQTTTDSSPLPHQAEHQIRATPPPIDENGRDELSINRLLVGTSIPFRFGSSEHTSTDSSDISSSAISTQTSLPSQQSSSDSPTLASEPLIYQTKTIPHHSQLLLSEIHLHLGRPSPPSFLWNIRGPRTSEAELDALLQPTRQVVDGNKRFDVSLFDEKDDHKLVASLRRCYAIVAATNSKDCILDYKSFRRKLLSALHSPNAAVGIESIGLFFKIGECLREPDDPRGTEFMSLRTAFIDGTFWEKMALLTLWVRWLDFRVMNGKALTMTETDFDFGGLLAADLSDTRLFDRACMFVLRIVLFDALSMSHQWRMDFLVQFEKNHGMMSRLTCVPSPSSRHNQSEHLLSPRATILGSFLSLTRGFDFASALTELITIDLESSPHTFSDWMNPATLLLSDGSDVRTSTVCTSTKFLHIPVVRLHSLLLRSPQLNLNQNTLWNLLLMIFKSPDPLATLPIILNLFRFYPPPRLFDTLLCLPPPSTNPPSSTASLIRATQDIWHTFFMFFPKFGGFVTPFGACSSLAKVFQLLVPFDSIPDAFDLAMLSETGEKVVSLHWLNIPSHFDSPLLCHLPSLAGAQRGVLQTLSSHSGIPSLVAPLTTCSINDQLSHARSHTEPTDYLLAVLSLHSRFIAAKGYDYATRSPDIDIVLNAVLTSPCPAVASTSCELCLRFVSVASDVVRMESVKCGLLDSVMFAVSCSSFLDDYEKGVAVIGILLNTIRLDSQKQQIRQFGFFFLSSDNSAAMRKLKDDHHSF</sequence>
<feature type="compositionally biased region" description="Low complexity" evidence="1">
    <location>
        <begin position="267"/>
        <end position="280"/>
    </location>
</feature>
<protein>
    <submittedName>
        <fullName evidence="2">Uncharacterized protein</fullName>
    </submittedName>
</protein>
<feature type="region of interest" description="Disordered" evidence="1">
    <location>
        <begin position="321"/>
        <end position="356"/>
    </location>
</feature>
<keyword evidence="3" id="KW-1185">Reference proteome</keyword>
<organism evidence="2 3">
    <name type="scientific">Blattamonas nauphoetae</name>
    <dbReference type="NCBI Taxonomy" id="2049346"/>
    <lineage>
        <taxon>Eukaryota</taxon>
        <taxon>Metamonada</taxon>
        <taxon>Preaxostyla</taxon>
        <taxon>Oxymonadida</taxon>
        <taxon>Blattamonas</taxon>
    </lineage>
</organism>
<feature type="compositionally biased region" description="Low complexity" evidence="1">
    <location>
        <begin position="323"/>
        <end position="356"/>
    </location>
</feature>
<proteinExistence type="predicted"/>